<comment type="caution">
    <text evidence="1">The sequence shown here is derived from an EMBL/GenBank/DDBJ whole genome shotgun (WGS) entry which is preliminary data.</text>
</comment>
<evidence type="ECO:0000313" key="1">
    <source>
        <dbReference type="EMBL" id="GAU92260.1"/>
    </source>
</evidence>
<evidence type="ECO:0008006" key="3">
    <source>
        <dbReference type="Google" id="ProtNLM"/>
    </source>
</evidence>
<keyword evidence="2" id="KW-1185">Reference proteome</keyword>
<gene>
    <name evidence="1" type="primary">RvY_04362-1</name>
    <name evidence="1" type="synonym">RvY_04362.1</name>
    <name evidence="1" type="ORF">RvY_04362</name>
</gene>
<accession>A0A1D1UUS3</accession>
<sequence length="74" mass="8349">MNLLLGVIYAPGYDVDVFSKLRTSMERITPYLRRNIVLVGDFNCPELDWSRDAGGASERETCCPCRKSSGYGRK</sequence>
<dbReference type="EMBL" id="BDGG01000002">
    <property type="protein sequence ID" value="GAU92260.1"/>
    <property type="molecule type" value="Genomic_DNA"/>
</dbReference>
<organism evidence="1 2">
    <name type="scientific">Ramazzottius varieornatus</name>
    <name type="common">Water bear</name>
    <name type="synonym">Tardigrade</name>
    <dbReference type="NCBI Taxonomy" id="947166"/>
    <lineage>
        <taxon>Eukaryota</taxon>
        <taxon>Metazoa</taxon>
        <taxon>Ecdysozoa</taxon>
        <taxon>Tardigrada</taxon>
        <taxon>Eutardigrada</taxon>
        <taxon>Parachela</taxon>
        <taxon>Hypsibioidea</taxon>
        <taxon>Ramazzottiidae</taxon>
        <taxon>Ramazzottius</taxon>
    </lineage>
</organism>
<dbReference type="AlphaFoldDB" id="A0A1D1UUS3"/>
<protein>
    <recommendedName>
        <fullName evidence="3">Endonuclease/exonuclease/phosphatase domain-containing protein</fullName>
    </recommendedName>
</protein>
<proteinExistence type="predicted"/>
<evidence type="ECO:0000313" key="2">
    <source>
        <dbReference type="Proteomes" id="UP000186922"/>
    </source>
</evidence>
<name>A0A1D1UUS3_RAMVA</name>
<reference evidence="1 2" key="1">
    <citation type="journal article" date="2016" name="Nat. Commun.">
        <title>Extremotolerant tardigrade genome and improved radiotolerance of human cultured cells by tardigrade-unique protein.</title>
        <authorList>
            <person name="Hashimoto T."/>
            <person name="Horikawa D.D."/>
            <person name="Saito Y."/>
            <person name="Kuwahara H."/>
            <person name="Kozuka-Hata H."/>
            <person name="Shin-I T."/>
            <person name="Minakuchi Y."/>
            <person name="Ohishi K."/>
            <person name="Motoyama A."/>
            <person name="Aizu T."/>
            <person name="Enomoto A."/>
            <person name="Kondo K."/>
            <person name="Tanaka S."/>
            <person name="Hara Y."/>
            <person name="Koshikawa S."/>
            <person name="Sagara H."/>
            <person name="Miura T."/>
            <person name="Yokobori S."/>
            <person name="Miyagawa K."/>
            <person name="Suzuki Y."/>
            <person name="Kubo T."/>
            <person name="Oyama M."/>
            <person name="Kohara Y."/>
            <person name="Fujiyama A."/>
            <person name="Arakawa K."/>
            <person name="Katayama T."/>
            <person name="Toyoda A."/>
            <person name="Kunieda T."/>
        </authorList>
    </citation>
    <scope>NUCLEOTIDE SEQUENCE [LARGE SCALE GENOMIC DNA]</scope>
    <source>
        <strain evidence="1 2">YOKOZUNA-1</strain>
    </source>
</reference>
<dbReference type="Proteomes" id="UP000186922">
    <property type="component" value="Unassembled WGS sequence"/>
</dbReference>